<keyword evidence="1" id="KW-0418">Kinase</keyword>
<protein>
    <submittedName>
        <fullName evidence="1">Mitogen-activated protein kinase</fullName>
        <ecNumber evidence="1">2.7.11.24</ecNumber>
    </submittedName>
</protein>
<dbReference type="Gene3D" id="1.10.510.10">
    <property type="entry name" value="Transferase(Phosphotransferase) domain 1"/>
    <property type="match status" value="1"/>
</dbReference>
<sequence length="71" mass="8515">MMIFDPTQRLTFEGALAHPYLNSLHDISDEPTCLVPFSFDFEQHTLTEDQMRELIYQEAFAFNPDYRRRRT</sequence>
<proteinExistence type="predicted"/>
<name>A0ABD1FN27_SALDI</name>
<gene>
    <name evidence="1" type="primary">MPK6</name>
    <name evidence="1" type="ORF">AAHA92_33011</name>
</gene>
<reference evidence="1 2" key="1">
    <citation type="submission" date="2024-06" db="EMBL/GenBank/DDBJ databases">
        <title>A chromosome level genome sequence of Diviner's sage (Salvia divinorum).</title>
        <authorList>
            <person name="Ford S.A."/>
            <person name="Ro D.-K."/>
            <person name="Ness R.W."/>
            <person name="Phillips M.A."/>
        </authorList>
    </citation>
    <scope>NUCLEOTIDE SEQUENCE [LARGE SCALE GENOMIC DNA]</scope>
    <source>
        <strain evidence="1">SAF-2024a</strain>
        <tissue evidence="1">Leaf</tissue>
    </source>
</reference>
<dbReference type="EC" id="2.7.11.24" evidence="1"/>
<dbReference type="InterPro" id="IPR011009">
    <property type="entry name" value="Kinase-like_dom_sf"/>
</dbReference>
<dbReference type="AlphaFoldDB" id="A0ABD1FN27"/>
<organism evidence="1 2">
    <name type="scientific">Salvia divinorum</name>
    <name type="common">Maria pastora</name>
    <name type="synonym">Diviner's sage</name>
    <dbReference type="NCBI Taxonomy" id="28513"/>
    <lineage>
        <taxon>Eukaryota</taxon>
        <taxon>Viridiplantae</taxon>
        <taxon>Streptophyta</taxon>
        <taxon>Embryophyta</taxon>
        <taxon>Tracheophyta</taxon>
        <taxon>Spermatophyta</taxon>
        <taxon>Magnoliopsida</taxon>
        <taxon>eudicotyledons</taxon>
        <taxon>Gunneridae</taxon>
        <taxon>Pentapetalae</taxon>
        <taxon>asterids</taxon>
        <taxon>lamiids</taxon>
        <taxon>Lamiales</taxon>
        <taxon>Lamiaceae</taxon>
        <taxon>Nepetoideae</taxon>
        <taxon>Mentheae</taxon>
        <taxon>Salviinae</taxon>
        <taxon>Salvia</taxon>
        <taxon>Salvia subgen. Calosphace</taxon>
    </lineage>
</organism>
<dbReference type="EMBL" id="JBEAFC010000014">
    <property type="protein sequence ID" value="KAL1533072.1"/>
    <property type="molecule type" value="Genomic_DNA"/>
</dbReference>
<evidence type="ECO:0000313" key="2">
    <source>
        <dbReference type="Proteomes" id="UP001567538"/>
    </source>
</evidence>
<comment type="caution">
    <text evidence="1">The sequence shown here is derived from an EMBL/GenBank/DDBJ whole genome shotgun (WGS) entry which is preliminary data.</text>
</comment>
<dbReference type="SUPFAM" id="SSF56112">
    <property type="entry name" value="Protein kinase-like (PK-like)"/>
    <property type="match status" value="1"/>
</dbReference>
<dbReference type="Proteomes" id="UP001567538">
    <property type="component" value="Unassembled WGS sequence"/>
</dbReference>
<keyword evidence="1" id="KW-0808">Transferase</keyword>
<dbReference type="GO" id="GO:0004707">
    <property type="term" value="F:MAP kinase activity"/>
    <property type="evidence" value="ECO:0007669"/>
    <property type="project" value="UniProtKB-EC"/>
</dbReference>
<evidence type="ECO:0000313" key="1">
    <source>
        <dbReference type="EMBL" id="KAL1533072.1"/>
    </source>
</evidence>
<keyword evidence="2" id="KW-1185">Reference proteome</keyword>
<accession>A0ABD1FN27</accession>
<dbReference type="Gene3D" id="3.30.200.20">
    <property type="entry name" value="Phosphorylase Kinase, domain 1"/>
    <property type="match status" value="1"/>
</dbReference>